<evidence type="ECO:0000259" key="2">
    <source>
        <dbReference type="Pfam" id="PF25484"/>
    </source>
</evidence>
<keyword evidence="1" id="KW-0732">Signal</keyword>
<proteinExistence type="predicted"/>
<keyword evidence="4" id="KW-1185">Reference proteome</keyword>
<protein>
    <recommendedName>
        <fullName evidence="2">DUF7907 domain-containing protein</fullName>
    </recommendedName>
</protein>
<name>A0A6A6QM50_9PEZI</name>
<evidence type="ECO:0000256" key="1">
    <source>
        <dbReference type="SAM" id="SignalP"/>
    </source>
</evidence>
<gene>
    <name evidence="3" type="ORF">BU16DRAFT_73610</name>
</gene>
<reference evidence="3" key="1">
    <citation type="journal article" date="2020" name="Stud. Mycol.">
        <title>101 Dothideomycetes genomes: a test case for predicting lifestyles and emergence of pathogens.</title>
        <authorList>
            <person name="Haridas S."/>
            <person name="Albert R."/>
            <person name="Binder M."/>
            <person name="Bloem J."/>
            <person name="Labutti K."/>
            <person name="Salamov A."/>
            <person name="Andreopoulos B."/>
            <person name="Baker S."/>
            <person name="Barry K."/>
            <person name="Bills G."/>
            <person name="Bluhm B."/>
            <person name="Cannon C."/>
            <person name="Castanera R."/>
            <person name="Culley D."/>
            <person name="Daum C."/>
            <person name="Ezra D."/>
            <person name="Gonzalez J."/>
            <person name="Henrissat B."/>
            <person name="Kuo A."/>
            <person name="Liang C."/>
            <person name="Lipzen A."/>
            <person name="Lutzoni F."/>
            <person name="Magnuson J."/>
            <person name="Mondo S."/>
            <person name="Nolan M."/>
            <person name="Ohm R."/>
            <person name="Pangilinan J."/>
            <person name="Park H.-J."/>
            <person name="Ramirez L."/>
            <person name="Alfaro M."/>
            <person name="Sun H."/>
            <person name="Tritt A."/>
            <person name="Yoshinaga Y."/>
            <person name="Zwiers L.-H."/>
            <person name="Turgeon B."/>
            <person name="Goodwin S."/>
            <person name="Spatafora J."/>
            <person name="Crous P."/>
            <person name="Grigoriev I."/>
        </authorList>
    </citation>
    <scope>NUCLEOTIDE SEQUENCE</scope>
    <source>
        <strain evidence="3">CBS 269.34</strain>
    </source>
</reference>
<feature type="domain" description="DUF7907" evidence="2">
    <location>
        <begin position="26"/>
        <end position="200"/>
    </location>
</feature>
<feature type="chain" id="PRO_5025567882" description="DUF7907 domain-containing protein" evidence="1">
    <location>
        <begin position="20"/>
        <end position="202"/>
    </location>
</feature>
<dbReference type="Pfam" id="PF25484">
    <property type="entry name" value="DUF7907"/>
    <property type="match status" value="1"/>
</dbReference>
<organism evidence="3 4">
    <name type="scientific">Lophium mytilinum</name>
    <dbReference type="NCBI Taxonomy" id="390894"/>
    <lineage>
        <taxon>Eukaryota</taxon>
        <taxon>Fungi</taxon>
        <taxon>Dikarya</taxon>
        <taxon>Ascomycota</taxon>
        <taxon>Pezizomycotina</taxon>
        <taxon>Dothideomycetes</taxon>
        <taxon>Pleosporomycetidae</taxon>
        <taxon>Mytilinidiales</taxon>
        <taxon>Mytilinidiaceae</taxon>
        <taxon>Lophium</taxon>
    </lineage>
</organism>
<dbReference type="EMBL" id="MU004192">
    <property type="protein sequence ID" value="KAF2493194.1"/>
    <property type="molecule type" value="Genomic_DNA"/>
</dbReference>
<dbReference type="InterPro" id="IPR057229">
    <property type="entry name" value="DUF7907"/>
</dbReference>
<accession>A0A6A6QM50</accession>
<evidence type="ECO:0000313" key="4">
    <source>
        <dbReference type="Proteomes" id="UP000799750"/>
    </source>
</evidence>
<dbReference type="Proteomes" id="UP000799750">
    <property type="component" value="Unassembled WGS sequence"/>
</dbReference>
<sequence length="202" mass="21866">MRLSSFTLILALLPAFVAAQYDVPSAPFSLVVLSDNSTLNGTLLYACHEGAAIEGLCVGGTHDPAYNTYTHNTSSNAGEVNETLGAPGYLIWVLPGGTFNESEALSLNVNPISNVALPLFWPGTEDSTSVAFDSNGLLNIQGYFDDRVVPIVGSTSYVAYYRWYVCSTYYEGYTYQTLAWALGEFPPENPTCQSVSVKQVFL</sequence>
<dbReference type="AlphaFoldDB" id="A0A6A6QM50"/>
<feature type="signal peptide" evidence="1">
    <location>
        <begin position="1"/>
        <end position="19"/>
    </location>
</feature>
<dbReference type="OrthoDB" id="3515453at2759"/>
<evidence type="ECO:0000313" key="3">
    <source>
        <dbReference type="EMBL" id="KAF2493194.1"/>
    </source>
</evidence>